<sequence>MKVPKSATAVSQPAGFDELLAQHSSCVDPTGSWYVTGFSMRGNHFLLLQFLMGSSEDLTISTEVIETK</sequence>
<dbReference type="RefSeq" id="XP_002896598.1">
    <property type="nucleotide sequence ID" value="XM_002896552.1"/>
</dbReference>
<dbReference type="HOGENOM" id="CLU_2799488_0_0_1"/>
<dbReference type="EMBL" id="DS028174">
    <property type="protein sequence ID" value="EEY66968.1"/>
    <property type="molecule type" value="Genomic_DNA"/>
</dbReference>
<dbReference type="Proteomes" id="UP000006643">
    <property type="component" value="Unassembled WGS sequence"/>
</dbReference>
<dbReference type="GeneID" id="9471306"/>
<name>D0NWB7_PHYIT</name>
<evidence type="ECO:0000313" key="1">
    <source>
        <dbReference type="EMBL" id="EEY66968.1"/>
    </source>
</evidence>
<keyword evidence="2" id="KW-1185">Reference proteome</keyword>
<accession>D0NWB7</accession>
<dbReference type="KEGG" id="pif:PITG_17742"/>
<reference evidence="2" key="1">
    <citation type="journal article" date="2009" name="Nature">
        <title>Genome sequence and analysis of the Irish potato famine pathogen Phytophthora infestans.</title>
        <authorList>
            <consortium name="The Broad Institute Genome Sequencing Platform"/>
            <person name="Haas B.J."/>
            <person name="Kamoun S."/>
            <person name="Zody M.C."/>
            <person name="Jiang R.H."/>
            <person name="Handsaker R.E."/>
            <person name="Cano L.M."/>
            <person name="Grabherr M."/>
            <person name="Kodira C.D."/>
            <person name="Raffaele S."/>
            <person name="Torto-Alalibo T."/>
            <person name="Bozkurt T.O."/>
            <person name="Ah-Fong A.M."/>
            <person name="Alvarado L."/>
            <person name="Anderson V.L."/>
            <person name="Armstrong M.R."/>
            <person name="Avrova A."/>
            <person name="Baxter L."/>
            <person name="Beynon J."/>
            <person name="Boevink P.C."/>
            <person name="Bollmann S.R."/>
            <person name="Bos J.I."/>
            <person name="Bulone V."/>
            <person name="Cai G."/>
            <person name="Cakir C."/>
            <person name="Carrington J.C."/>
            <person name="Chawner M."/>
            <person name="Conti L."/>
            <person name="Costanzo S."/>
            <person name="Ewan R."/>
            <person name="Fahlgren N."/>
            <person name="Fischbach M.A."/>
            <person name="Fugelstad J."/>
            <person name="Gilroy E.M."/>
            <person name="Gnerre S."/>
            <person name="Green P.J."/>
            <person name="Grenville-Briggs L.J."/>
            <person name="Griffith J."/>
            <person name="Grunwald N.J."/>
            <person name="Horn K."/>
            <person name="Horner N.R."/>
            <person name="Hu C.H."/>
            <person name="Huitema E."/>
            <person name="Jeong D.H."/>
            <person name="Jones A.M."/>
            <person name="Jones J.D."/>
            <person name="Jones R.W."/>
            <person name="Karlsson E.K."/>
            <person name="Kunjeti S.G."/>
            <person name="Lamour K."/>
            <person name="Liu Z."/>
            <person name="Ma L."/>
            <person name="Maclean D."/>
            <person name="Chibucos M.C."/>
            <person name="McDonald H."/>
            <person name="McWalters J."/>
            <person name="Meijer H.J."/>
            <person name="Morgan W."/>
            <person name="Morris P.F."/>
            <person name="Munro C.A."/>
            <person name="O'Neill K."/>
            <person name="Ospina-Giraldo M."/>
            <person name="Pinzon A."/>
            <person name="Pritchard L."/>
            <person name="Ramsahoye B."/>
            <person name="Ren Q."/>
            <person name="Restrepo S."/>
            <person name="Roy S."/>
            <person name="Sadanandom A."/>
            <person name="Savidor A."/>
            <person name="Schornack S."/>
            <person name="Schwartz D.C."/>
            <person name="Schumann U.D."/>
            <person name="Schwessinger B."/>
            <person name="Seyer L."/>
            <person name="Sharpe T."/>
            <person name="Silvar C."/>
            <person name="Song J."/>
            <person name="Studholme D.J."/>
            <person name="Sykes S."/>
            <person name="Thines M."/>
            <person name="van de Vondervoort P.J."/>
            <person name="Phuntumart V."/>
            <person name="Wawra S."/>
            <person name="Weide R."/>
            <person name="Win J."/>
            <person name="Young C."/>
            <person name="Zhou S."/>
            <person name="Fry W."/>
            <person name="Meyers B.C."/>
            <person name="van West P."/>
            <person name="Ristaino J."/>
            <person name="Govers F."/>
            <person name="Birch P.R."/>
            <person name="Whisson S.C."/>
            <person name="Judelson H.S."/>
            <person name="Nusbaum C."/>
        </authorList>
    </citation>
    <scope>NUCLEOTIDE SEQUENCE [LARGE SCALE GENOMIC DNA]</scope>
    <source>
        <strain evidence="2">T30-4</strain>
    </source>
</reference>
<protein>
    <submittedName>
        <fullName evidence="1">Uncharacterized protein</fullName>
    </submittedName>
</protein>
<organism evidence="1 2">
    <name type="scientific">Phytophthora infestans (strain T30-4)</name>
    <name type="common">Potato late blight agent</name>
    <dbReference type="NCBI Taxonomy" id="403677"/>
    <lineage>
        <taxon>Eukaryota</taxon>
        <taxon>Sar</taxon>
        <taxon>Stramenopiles</taxon>
        <taxon>Oomycota</taxon>
        <taxon>Peronosporomycetes</taxon>
        <taxon>Peronosporales</taxon>
        <taxon>Peronosporaceae</taxon>
        <taxon>Phytophthora</taxon>
    </lineage>
</organism>
<dbReference type="InParanoid" id="D0NWB7"/>
<dbReference type="VEuPathDB" id="FungiDB:PITG_17742"/>
<evidence type="ECO:0000313" key="2">
    <source>
        <dbReference type="Proteomes" id="UP000006643"/>
    </source>
</evidence>
<gene>
    <name evidence="1" type="ORF">PITG_17742</name>
</gene>
<dbReference type="AlphaFoldDB" id="D0NWB7"/>
<proteinExistence type="predicted"/>